<reference evidence="2" key="1">
    <citation type="journal article" date="2017" name="bioRxiv">
        <title>Comparative analysis of the genomes of Stylophora pistillata and Acropora digitifera provides evidence for extensive differences between species of corals.</title>
        <authorList>
            <person name="Voolstra C.R."/>
            <person name="Li Y."/>
            <person name="Liew Y.J."/>
            <person name="Baumgarten S."/>
            <person name="Zoccola D."/>
            <person name="Flot J.-F."/>
            <person name="Tambutte S."/>
            <person name="Allemand D."/>
            <person name="Aranda M."/>
        </authorList>
    </citation>
    <scope>NUCLEOTIDE SEQUENCE [LARGE SCALE GENOMIC DNA]</scope>
</reference>
<gene>
    <name evidence="1" type="ORF">AWC38_SpisGene22267</name>
</gene>
<dbReference type="InterPro" id="IPR036691">
    <property type="entry name" value="Endo/exonu/phosph_ase_sf"/>
</dbReference>
<dbReference type="PANTHER" id="PTHR47510:SF3">
    <property type="entry name" value="ENDO_EXONUCLEASE_PHOSPHATASE DOMAIN-CONTAINING PROTEIN"/>
    <property type="match status" value="1"/>
</dbReference>
<dbReference type="AlphaFoldDB" id="A0A2B4RBG9"/>
<dbReference type="PANTHER" id="PTHR47510">
    <property type="entry name" value="REVERSE TRANSCRIPTASE DOMAIN-CONTAINING PROTEIN"/>
    <property type="match status" value="1"/>
</dbReference>
<sequence length="638" mass="71447">MRTAVEVYLTPCPCEHISFIDYGTADRGGSSSYSLPYNKFHSTTTGLRTAVAVYRCSFIHPLWDCGPREQSTYKEQTLLAGDWGLMADERVSSRLSILFCLLAATPCFKSSATLEEHTKNLAKATTLASKHRTLKLQRTYRIKTPLVKFTKHGLVVLQLPEPSSTIRFPSAEVILQSGDFHPQPRPTLNHHHNDVSENTRRVIYSSSQLIHNGKNISNPPIDQDLKFHVQNLGIWNSCNYISNSRTLNIKTITHSRRNSRITTSQRLTSAGSNINNCVVVSPGKHANIQRVIPVRITERVQAFKRRKAPSVRVIKLTPLAAPALNNTHSNISSGDNNNSIACKKAMLPSLCLLNARSLFPKLDELTALLATKPVDLVAITESWLRSDIDDCLLSMSACNLFRKDRVAGRGGGIYVYLNNVIPCKRRLDLENPNFECLWLTLRPRRLPIPLSGIAICVVYHPPGQPADSHKELNDYLINTTDCLRNEHPDHGLVLLGDFNDFDCSNLVTHHSLKQVVQQPTRDSAILDLILTNMHNLYSSPTTHAPLGSSDHNIVLWSPSLVHRRSPGVKSTKRLVRHYPRSGIDAFGRWATTHEWFIDLGPSSPVDDLASSFIIQLTDAIDRILPAKTIKLHRTDKPW</sequence>
<proteinExistence type="predicted"/>
<dbReference type="Proteomes" id="UP000225706">
    <property type="component" value="Unassembled WGS sequence"/>
</dbReference>
<protein>
    <recommendedName>
        <fullName evidence="3">Endonuclease/exonuclease/phosphatase domain-containing protein</fullName>
    </recommendedName>
</protein>
<evidence type="ECO:0008006" key="3">
    <source>
        <dbReference type="Google" id="ProtNLM"/>
    </source>
</evidence>
<dbReference type="EMBL" id="LSMT01000928">
    <property type="protein sequence ID" value="PFX13635.1"/>
    <property type="molecule type" value="Genomic_DNA"/>
</dbReference>
<comment type="caution">
    <text evidence="1">The sequence shown here is derived from an EMBL/GenBank/DDBJ whole genome shotgun (WGS) entry which is preliminary data.</text>
</comment>
<name>A0A2B4RBG9_STYPI</name>
<organism evidence="1 2">
    <name type="scientific">Stylophora pistillata</name>
    <name type="common">Smooth cauliflower coral</name>
    <dbReference type="NCBI Taxonomy" id="50429"/>
    <lineage>
        <taxon>Eukaryota</taxon>
        <taxon>Metazoa</taxon>
        <taxon>Cnidaria</taxon>
        <taxon>Anthozoa</taxon>
        <taxon>Hexacorallia</taxon>
        <taxon>Scleractinia</taxon>
        <taxon>Astrocoeniina</taxon>
        <taxon>Pocilloporidae</taxon>
        <taxon>Stylophora</taxon>
    </lineage>
</organism>
<evidence type="ECO:0000313" key="1">
    <source>
        <dbReference type="EMBL" id="PFX13635.1"/>
    </source>
</evidence>
<evidence type="ECO:0000313" key="2">
    <source>
        <dbReference type="Proteomes" id="UP000225706"/>
    </source>
</evidence>
<keyword evidence="2" id="KW-1185">Reference proteome</keyword>
<dbReference type="OrthoDB" id="5987609at2759"/>
<accession>A0A2B4RBG9</accession>
<dbReference type="Gene3D" id="3.60.10.10">
    <property type="entry name" value="Endonuclease/exonuclease/phosphatase"/>
    <property type="match status" value="1"/>
</dbReference>
<dbReference type="SUPFAM" id="SSF56219">
    <property type="entry name" value="DNase I-like"/>
    <property type="match status" value="1"/>
</dbReference>